<dbReference type="AlphaFoldDB" id="A0AAE2D7C6"/>
<reference evidence="1" key="1">
    <citation type="submission" date="2022-04" db="EMBL/GenBank/DDBJ databases">
        <authorList>
            <person name="Xu L."/>
            <person name="Lv Z."/>
        </authorList>
    </citation>
    <scope>NUCLEOTIDE SEQUENCE</scope>
    <source>
        <strain evidence="1">LV_2022a</strain>
    </source>
</reference>
<comment type="caution">
    <text evidence="1">The sequence shown here is derived from an EMBL/GenBank/DDBJ whole genome shotgun (WGS) entry which is preliminary data.</text>
</comment>
<organism evidence="1 2">
    <name type="scientific">Schistosoma mekongi</name>
    <name type="common">Parasitic worm</name>
    <dbReference type="NCBI Taxonomy" id="38744"/>
    <lineage>
        <taxon>Eukaryota</taxon>
        <taxon>Metazoa</taxon>
        <taxon>Spiralia</taxon>
        <taxon>Lophotrochozoa</taxon>
        <taxon>Platyhelminthes</taxon>
        <taxon>Trematoda</taxon>
        <taxon>Digenea</taxon>
        <taxon>Strigeidida</taxon>
        <taxon>Schistosomatoidea</taxon>
        <taxon>Schistosomatidae</taxon>
        <taxon>Schistosoma</taxon>
    </lineage>
</organism>
<sequence>MIPVCSTATNYFPMINSMYEEFVASDIKAPSYNITLPTESLALSRNSVVSNLPPRRGRRSTIPLEIREEVRRSDVEVERKLIYSLGEMMVT</sequence>
<name>A0AAE2D7C6_SCHME</name>
<evidence type="ECO:0000313" key="1">
    <source>
        <dbReference type="EMBL" id="KAK4474071.1"/>
    </source>
</evidence>
<keyword evidence="2" id="KW-1185">Reference proteome</keyword>
<dbReference type="EMBL" id="JALJAT010000002">
    <property type="protein sequence ID" value="KAK4474071.1"/>
    <property type="molecule type" value="Genomic_DNA"/>
</dbReference>
<accession>A0AAE2D7C6</accession>
<proteinExistence type="predicted"/>
<dbReference type="Proteomes" id="UP001292079">
    <property type="component" value="Unassembled WGS sequence"/>
</dbReference>
<protein>
    <submittedName>
        <fullName evidence="1">Uncharacterized protein</fullName>
    </submittedName>
</protein>
<reference evidence="1" key="2">
    <citation type="journal article" date="2023" name="Infect Dis Poverty">
        <title>Chromosome-scale genome of the human blood fluke Schistosoma mekongi and its implications for public health.</title>
        <authorList>
            <person name="Zhou M."/>
            <person name="Xu L."/>
            <person name="Xu D."/>
            <person name="Chen W."/>
            <person name="Khan J."/>
            <person name="Hu Y."/>
            <person name="Huang H."/>
            <person name="Wei H."/>
            <person name="Zhang Y."/>
            <person name="Chusongsang P."/>
            <person name="Tanasarnprasert K."/>
            <person name="Hu X."/>
            <person name="Limpanont Y."/>
            <person name="Lv Z."/>
        </authorList>
    </citation>
    <scope>NUCLEOTIDE SEQUENCE</scope>
    <source>
        <strain evidence="1">LV_2022a</strain>
    </source>
</reference>
<evidence type="ECO:0000313" key="2">
    <source>
        <dbReference type="Proteomes" id="UP001292079"/>
    </source>
</evidence>
<gene>
    <name evidence="1" type="ORF">MN116_003380</name>
</gene>